<feature type="compositionally biased region" description="Low complexity" evidence="1">
    <location>
        <begin position="307"/>
        <end position="317"/>
    </location>
</feature>
<comment type="caution">
    <text evidence="2">The sequence shown here is derived from an EMBL/GenBank/DDBJ whole genome shotgun (WGS) entry which is preliminary data.</text>
</comment>
<evidence type="ECO:0000313" key="3">
    <source>
        <dbReference type="Proteomes" id="UP001287286"/>
    </source>
</evidence>
<dbReference type="EMBL" id="JAWRVI010000010">
    <property type="protein sequence ID" value="KAK4091854.1"/>
    <property type="molecule type" value="Genomic_DNA"/>
</dbReference>
<proteinExistence type="predicted"/>
<feature type="compositionally biased region" description="Polar residues" evidence="1">
    <location>
        <begin position="476"/>
        <end position="489"/>
    </location>
</feature>
<feature type="region of interest" description="Disordered" evidence="1">
    <location>
        <begin position="207"/>
        <end position="236"/>
    </location>
</feature>
<accession>A0ABR0C6R7</accession>
<evidence type="ECO:0000313" key="2">
    <source>
        <dbReference type="EMBL" id="KAK4091854.1"/>
    </source>
</evidence>
<feature type="compositionally biased region" description="Pro residues" evidence="1">
    <location>
        <begin position="458"/>
        <end position="467"/>
    </location>
</feature>
<name>A0ABR0C6R7_PURLI</name>
<sequence length="601" mass="63744">MGHQIAGALPPPPTNPTPCQIGIAGTRRLGVLLWRPQPTVSDCISSAAIAIISGRRTRHQPHPNDNVRAVVRFRVPVCSVGLAACARHQHLLPFAEAASRRRSQNVGFKFSQAAISCKAISLFFCQTVLSNMLLYKGPEMIVCSARLSPQVNQIEAETRMCGVGHTRAVPNLAIGLQDRRCDCLTQSCAAQSRLGETQSRQGEAFLRRPNKPPSAHIEAPGAPFRGGPNSRGLADRSACSKVSSQMRSGACQASYTADCERGLTRATGRLAGDCPPPAADMPGPCSELIPASSSSVSLRTHARDKGSPAAAQGSPPARHVDCACADDDYVEGLRAVLLSSPAPVREKGCKGVVRCVCAAPEVGTPPSHHPVPLVCRVHHLLPPHASQPPRLAASSHKALGILRWQQALGRRQPDAAKLSQSPAVTSARDAPCGASGDPHQLPRSQLPTKQPEPRREVPAPPAPPPNTALPRRRPQPANSSRLQRLSPPNAQVVDRQPSTTSPTEPPLVRPGRAIAPAPHTHHHHPIPIPGTSRSLTHGRAHSTTHASQEQSVARQRSAVSIYCTGQMTSQVLVTVPSLACRTIGLTTEATTATCDPPLPSR</sequence>
<keyword evidence="3" id="KW-1185">Reference proteome</keyword>
<gene>
    <name evidence="2" type="ORF">Purlil1_3693</name>
</gene>
<protein>
    <submittedName>
        <fullName evidence="2">Uncharacterized protein</fullName>
    </submittedName>
</protein>
<feature type="region of interest" description="Disordered" evidence="1">
    <location>
        <begin position="412"/>
        <end position="553"/>
    </location>
</feature>
<organism evidence="2 3">
    <name type="scientific">Purpureocillium lilacinum</name>
    <name type="common">Paecilomyces lilacinus</name>
    <dbReference type="NCBI Taxonomy" id="33203"/>
    <lineage>
        <taxon>Eukaryota</taxon>
        <taxon>Fungi</taxon>
        <taxon>Dikarya</taxon>
        <taxon>Ascomycota</taxon>
        <taxon>Pezizomycotina</taxon>
        <taxon>Sordariomycetes</taxon>
        <taxon>Hypocreomycetidae</taxon>
        <taxon>Hypocreales</taxon>
        <taxon>Ophiocordycipitaceae</taxon>
        <taxon>Purpureocillium</taxon>
    </lineage>
</organism>
<evidence type="ECO:0000256" key="1">
    <source>
        <dbReference type="SAM" id="MobiDB-lite"/>
    </source>
</evidence>
<feature type="region of interest" description="Disordered" evidence="1">
    <location>
        <begin position="291"/>
        <end position="318"/>
    </location>
</feature>
<feature type="compositionally biased region" description="Polar residues" evidence="1">
    <location>
        <begin position="543"/>
        <end position="553"/>
    </location>
</feature>
<dbReference type="Proteomes" id="UP001287286">
    <property type="component" value="Unassembled WGS sequence"/>
</dbReference>
<reference evidence="2 3" key="1">
    <citation type="journal article" date="2024" name="Microbiol. Resour. Announc.">
        <title>Genome annotations for the ascomycete fungi Trichoderma harzianum, Trichoderma aggressivum, and Purpureocillium lilacinum.</title>
        <authorList>
            <person name="Beijen E.P.W."/>
            <person name="Ohm R.A."/>
        </authorList>
    </citation>
    <scope>NUCLEOTIDE SEQUENCE [LARGE SCALE GENOMIC DNA]</scope>
    <source>
        <strain evidence="2 3">CBS 150709</strain>
    </source>
</reference>